<dbReference type="EMBL" id="CAJVQB010002155">
    <property type="protein sequence ID" value="CAG8564180.1"/>
    <property type="molecule type" value="Genomic_DNA"/>
</dbReference>
<dbReference type="SUPFAM" id="SSF48056">
    <property type="entry name" value="Di-copper centre-containing domain"/>
    <property type="match status" value="1"/>
</dbReference>
<dbReference type="Proteomes" id="UP000789901">
    <property type="component" value="Unassembled WGS sequence"/>
</dbReference>
<evidence type="ECO:0000313" key="1">
    <source>
        <dbReference type="EMBL" id="CAG8564180.1"/>
    </source>
</evidence>
<name>A0ABN7UF52_GIGMA</name>
<keyword evidence="2" id="KW-1185">Reference proteome</keyword>
<sequence>MEKTVISNSTYMKRRDLFLQDLAVVQSRDAIDPTSFYGVAYAPYDLLPGETIPSCDWNSSDWCGYCYHILFPAWHRSYGLLLEILGL</sequence>
<dbReference type="InterPro" id="IPR008922">
    <property type="entry name" value="Di-copper_centre_dom_sf"/>
</dbReference>
<dbReference type="Gene3D" id="1.10.1280.10">
    <property type="entry name" value="Di-copper center containing domain from catechol oxidase"/>
    <property type="match status" value="1"/>
</dbReference>
<proteinExistence type="predicted"/>
<evidence type="ECO:0000313" key="2">
    <source>
        <dbReference type="Proteomes" id="UP000789901"/>
    </source>
</evidence>
<organism evidence="1 2">
    <name type="scientific">Gigaspora margarita</name>
    <dbReference type="NCBI Taxonomy" id="4874"/>
    <lineage>
        <taxon>Eukaryota</taxon>
        <taxon>Fungi</taxon>
        <taxon>Fungi incertae sedis</taxon>
        <taxon>Mucoromycota</taxon>
        <taxon>Glomeromycotina</taxon>
        <taxon>Glomeromycetes</taxon>
        <taxon>Diversisporales</taxon>
        <taxon>Gigasporaceae</taxon>
        <taxon>Gigaspora</taxon>
    </lineage>
</organism>
<gene>
    <name evidence="1" type="ORF">GMARGA_LOCUS5164</name>
</gene>
<accession>A0ABN7UF52</accession>
<protein>
    <submittedName>
        <fullName evidence="1">19424_t:CDS:1</fullName>
    </submittedName>
</protein>
<comment type="caution">
    <text evidence="1">The sequence shown here is derived from an EMBL/GenBank/DDBJ whole genome shotgun (WGS) entry which is preliminary data.</text>
</comment>
<reference evidence="1 2" key="1">
    <citation type="submission" date="2021-06" db="EMBL/GenBank/DDBJ databases">
        <authorList>
            <person name="Kallberg Y."/>
            <person name="Tangrot J."/>
            <person name="Rosling A."/>
        </authorList>
    </citation>
    <scope>NUCLEOTIDE SEQUENCE [LARGE SCALE GENOMIC DNA]</scope>
    <source>
        <strain evidence="1 2">120-4 pot B 10/14</strain>
    </source>
</reference>